<dbReference type="InterPro" id="IPR049080">
    <property type="entry name" value="MOV-10-like_beta-barrel"/>
</dbReference>
<evidence type="ECO:0000313" key="5">
    <source>
        <dbReference type="EMBL" id="EXB96403.1"/>
    </source>
</evidence>
<comment type="subcellular location">
    <subcellularLocation>
        <location evidence="1">Cytoplasm</location>
    </subcellularLocation>
</comment>
<sequence>MGFSRFGFLRFLFCCHVGDDEDYDRYYSYYRRANINHYVRSSSPTPSNNHSNQEDKSQYFHHNLHSRTKLKKEIQVSHNSKVPDLSTGSSHNNSINPSQSSSYLESKTSSSSSSSAALSKLCDQSSSVIRSSSQSSFRQPESSSSSTPSSSSLQPAISSSKSSQISPSPVLGNPLLTSSISTTKVPQESTNHFKSTLKASTTSSNLPQSSLSLKPLQSSSFSSSSKSSLSQSSTPLTNQLLHPINPYPLHPNKSTSSEPAQLSPSPLLANPLAPSSSKSSPQVSTKPSPPQSSPNISFQKLLPHHKYTRSKITTENKNQQGKSNQVCVKKDSLPSSRMVPKCSPLSPTSSSSLSSPSSSSNPSSKKLPPPFDHTPSKVSAKGRILEECDDCEWLEDNNSLPLHLIPEDIRDCIENGIVPEVLNEPLSRWTYKDYFAALLYAEQYYHEKWSDFELEDMALEFQEESICKKHNNHQNIYENEERDHKILVAFKINLKPDERPFLLSRDLVFVSSSGSTGVKQFEGSINRVVKSDLVLVEFQKEFYSQHRSASTYDISFSISGVCLKRAHQAVYDLSHSSFENFVFPDFNSPRKTIISSPTMKMSSHNQLDPDMSSAVRQILSIRGYPPYLVSGPRCVCEKKSSSHKPKPSKTGLVIQEAVIQIHKTMPTSRILICAPYNSACDVLMRGLIEAIPKSDMFRVNAAFREKEEVPGDILPSCLYIKDCFSCPSYEELSSFRVIFSTFITSFRLRNAGLSTGHFSHIFMVDASFAAEPDSMVPLSNFADDNTTVVVSGDPRISPRFVRSDIGRKKGLKVSYFKRLLEICRPYEEESLSPSFITELNADGDTFSYF</sequence>
<dbReference type="KEGG" id="mnt:21405900"/>
<reference evidence="6" key="1">
    <citation type="submission" date="2013-01" db="EMBL/GenBank/DDBJ databases">
        <title>Draft Genome Sequence of a Mulberry Tree, Morus notabilis C.K. Schneid.</title>
        <authorList>
            <person name="He N."/>
            <person name="Zhao S."/>
        </authorList>
    </citation>
    <scope>NUCLEOTIDE SEQUENCE</scope>
</reference>
<dbReference type="GO" id="GO:0005737">
    <property type="term" value="C:cytoplasm"/>
    <property type="evidence" value="ECO:0007669"/>
    <property type="project" value="UniProtKB-SubCell"/>
</dbReference>
<dbReference type="AlphaFoldDB" id="W9RLS4"/>
<dbReference type="GO" id="GO:0005524">
    <property type="term" value="F:ATP binding"/>
    <property type="evidence" value="ECO:0007669"/>
    <property type="project" value="UniProtKB-KW"/>
</dbReference>
<dbReference type="Gene3D" id="3.40.50.300">
    <property type="entry name" value="P-loop containing nucleotide triphosphate hydrolases"/>
    <property type="match status" value="1"/>
</dbReference>
<dbReference type="Proteomes" id="UP000030645">
    <property type="component" value="Unassembled WGS sequence"/>
</dbReference>
<organism evidence="5 6">
    <name type="scientific">Morus notabilis</name>
    <dbReference type="NCBI Taxonomy" id="981085"/>
    <lineage>
        <taxon>Eukaryota</taxon>
        <taxon>Viridiplantae</taxon>
        <taxon>Streptophyta</taxon>
        <taxon>Embryophyta</taxon>
        <taxon>Tracheophyta</taxon>
        <taxon>Spermatophyta</taxon>
        <taxon>Magnoliopsida</taxon>
        <taxon>eudicotyledons</taxon>
        <taxon>Gunneridae</taxon>
        <taxon>Pentapetalae</taxon>
        <taxon>rosids</taxon>
        <taxon>fabids</taxon>
        <taxon>Rosales</taxon>
        <taxon>Moraceae</taxon>
        <taxon>Moreae</taxon>
        <taxon>Morus</taxon>
    </lineage>
</organism>
<dbReference type="Pfam" id="PF21634">
    <property type="entry name" value="MOV-10_beta-barrel"/>
    <property type="match status" value="1"/>
</dbReference>
<gene>
    <name evidence="5" type="ORF">L484_023124</name>
</gene>
<feature type="compositionally biased region" description="Low complexity" evidence="3">
    <location>
        <begin position="130"/>
        <end position="169"/>
    </location>
</feature>
<dbReference type="eggNOG" id="KOG1804">
    <property type="taxonomic scope" value="Eukaryota"/>
</dbReference>
<dbReference type="PANTHER" id="PTHR45418">
    <property type="entry name" value="CANCER/TESTIS ANTIGEN 55"/>
    <property type="match status" value="1"/>
</dbReference>
<dbReference type="PANTHER" id="PTHR45418:SF5">
    <property type="entry name" value="BRCA2-INTERACTING PROTEIN-LIKE-RELATED"/>
    <property type="match status" value="1"/>
</dbReference>
<dbReference type="GO" id="GO:0004386">
    <property type="term" value="F:helicase activity"/>
    <property type="evidence" value="ECO:0007669"/>
    <property type="project" value="UniProtKB-KW"/>
</dbReference>
<dbReference type="InterPro" id="IPR027417">
    <property type="entry name" value="P-loop_NTPase"/>
</dbReference>
<keyword evidence="6" id="KW-1185">Reference proteome</keyword>
<evidence type="ECO:0000256" key="3">
    <source>
        <dbReference type="SAM" id="MobiDB-lite"/>
    </source>
</evidence>
<dbReference type="OrthoDB" id="6513042at2759"/>
<feature type="compositionally biased region" description="Low complexity" evidence="3">
    <location>
        <begin position="200"/>
        <end position="241"/>
    </location>
</feature>
<evidence type="ECO:0000259" key="4">
    <source>
        <dbReference type="Pfam" id="PF21634"/>
    </source>
</evidence>
<accession>W9RLS4</accession>
<evidence type="ECO:0000256" key="1">
    <source>
        <dbReference type="ARBA" id="ARBA00004496"/>
    </source>
</evidence>
<feature type="compositionally biased region" description="Low complexity" evidence="3">
    <location>
        <begin position="256"/>
        <end position="286"/>
    </location>
</feature>
<name>W9RLS4_9ROSA</name>
<protein>
    <recommendedName>
        <fullName evidence="4">Helicase MOV-10-like beta-barrel domain-containing protein</fullName>
    </recommendedName>
</protein>
<dbReference type="EMBL" id="KE345239">
    <property type="protein sequence ID" value="EXB96403.1"/>
    <property type="molecule type" value="Genomic_DNA"/>
</dbReference>
<evidence type="ECO:0000313" key="6">
    <source>
        <dbReference type="Proteomes" id="UP000030645"/>
    </source>
</evidence>
<evidence type="ECO:0000256" key="2">
    <source>
        <dbReference type="ARBA" id="ARBA00022490"/>
    </source>
</evidence>
<feature type="compositionally biased region" description="Polar residues" evidence="3">
    <location>
        <begin position="175"/>
        <end position="199"/>
    </location>
</feature>
<feature type="region of interest" description="Disordered" evidence="3">
    <location>
        <begin position="72"/>
        <end position="110"/>
    </location>
</feature>
<feature type="compositionally biased region" description="Low complexity" evidence="3">
    <location>
        <begin position="340"/>
        <end position="366"/>
    </location>
</feature>
<feature type="region of interest" description="Disordered" evidence="3">
    <location>
        <begin position="330"/>
        <end position="378"/>
    </location>
</feature>
<dbReference type="STRING" id="981085.W9RLS4"/>
<feature type="domain" description="Helicase MOV-10-like beta-barrel" evidence="4">
    <location>
        <begin position="496"/>
        <end position="556"/>
    </location>
</feature>
<feature type="compositionally biased region" description="Low complexity" evidence="3">
    <location>
        <begin position="98"/>
        <end position="110"/>
    </location>
</feature>
<keyword evidence="2" id="KW-0963">Cytoplasm</keyword>
<feature type="region of interest" description="Disordered" evidence="3">
    <location>
        <begin position="130"/>
        <end position="303"/>
    </location>
</feature>
<proteinExistence type="predicted"/>
<dbReference type="GO" id="GO:0016787">
    <property type="term" value="F:hydrolase activity"/>
    <property type="evidence" value="ECO:0007669"/>
    <property type="project" value="UniProtKB-KW"/>
</dbReference>
<feature type="compositionally biased region" description="Polar residues" evidence="3">
    <location>
        <begin position="76"/>
        <end position="97"/>
    </location>
</feature>